<organism evidence="9 10">
    <name type="scientific">Chitinophaga alhagiae</name>
    <dbReference type="NCBI Taxonomy" id="2203219"/>
    <lineage>
        <taxon>Bacteria</taxon>
        <taxon>Pseudomonadati</taxon>
        <taxon>Bacteroidota</taxon>
        <taxon>Chitinophagia</taxon>
        <taxon>Chitinophagales</taxon>
        <taxon>Chitinophagaceae</taxon>
        <taxon>Chitinophaga</taxon>
    </lineage>
</organism>
<keyword evidence="2 6" id="KW-0805">Transcription regulation</keyword>
<comment type="similarity">
    <text evidence="1 6">Belongs to the sigma-70 factor family. ECF subfamily.</text>
</comment>
<sequence length="189" mass="22013">MVATKYLSEQALLADVASGNSSAFRALYEHWYPFLDTHIFRITTSKPLTQEIVQDVFLKIWEARETLHNIRSFKAYLLVVSKNHALNALQKLAAEHRNQERWAREQPPVQDAPPFYYSLIDEAIDRLTDRQKEVYLLHRHQRLTYKEIAGRLGIGRETVKYHLEVATAAISRYVQHRLAMMAALILLLQ</sequence>
<dbReference type="SUPFAM" id="SSF88659">
    <property type="entry name" value="Sigma3 and sigma4 domains of RNA polymerase sigma factors"/>
    <property type="match status" value="1"/>
</dbReference>
<dbReference type="InterPro" id="IPR007627">
    <property type="entry name" value="RNA_pol_sigma70_r2"/>
</dbReference>
<evidence type="ECO:0000313" key="9">
    <source>
        <dbReference type="EMBL" id="AWO00292.1"/>
    </source>
</evidence>
<feature type="domain" description="RNA polymerase sigma-70 region 2" evidence="7">
    <location>
        <begin position="27"/>
        <end position="92"/>
    </location>
</feature>
<keyword evidence="10" id="KW-1185">Reference proteome</keyword>
<dbReference type="Proteomes" id="UP000246099">
    <property type="component" value="Chromosome"/>
</dbReference>
<dbReference type="InterPro" id="IPR000838">
    <property type="entry name" value="RNA_pol_sigma70_ECF_CS"/>
</dbReference>
<evidence type="ECO:0000256" key="6">
    <source>
        <dbReference type="RuleBase" id="RU000716"/>
    </source>
</evidence>
<dbReference type="NCBIfam" id="TIGR02937">
    <property type="entry name" value="sigma70-ECF"/>
    <property type="match status" value="1"/>
</dbReference>
<dbReference type="InterPro" id="IPR013325">
    <property type="entry name" value="RNA_pol_sigma_r2"/>
</dbReference>
<dbReference type="Pfam" id="PF08281">
    <property type="entry name" value="Sigma70_r4_2"/>
    <property type="match status" value="1"/>
</dbReference>
<evidence type="ECO:0000259" key="8">
    <source>
        <dbReference type="Pfam" id="PF08281"/>
    </source>
</evidence>
<dbReference type="InterPro" id="IPR013249">
    <property type="entry name" value="RNA_pol_sigma70_r4_t2"/>
</dbReference>
<dbReference type="Pfam" id="PF04542">
    <property type="entry name" value="Sigma70_r2"/>
    <property type="match status" value="1"/>
</dbReference>
<dbReference type="InterPro" id="IPR036388">
    <property type="entry name" value="WH-like_DNA-bd_sf"/>
</dbReference>
<dbReference type="PANTHER" id="PTHR43133">
    <property type="entry name" value="RNA POLYMERASE ECF-TYPE SIGMA FACTO"/>
    <property type="match status" value="1"/>
</dbReference>
<evidence type="ECO:0000256" key="1">
    <source>
        <dbReference type="ARBA" id="ARBA00010641"/>
    </source>
</evidence>
<dbReference type="PROSITE" id="PS01063">
    <property type="entry name" value="SIGMA70_ECF"/>
    <property type="match status" value="1"/>
</dbReference>
<name>A0ABN5LLT8_9BACT</name>
<dbReference type="InterPro" id="IPR039425">
    <property type="entry name" value="RNA_pol_sigma-70-like"/>
</dbReference>
<keyword evidence="5 6" id="KW-0804">Transcription</keyword>
<feature type="domain" description="RNA polymerase sigma factor 70 region 4 type 2" evidence="8">
    <location>
        <begin position="119"/>
        <end position="163"/>
    </location>
</feature>
<reference evidence="9 10" key="1">
    <citation type="submission" date="2018-05" db="EMBL/GenBank/DDBJ databases">
        <title>Chitinophaga sp. nov., isolated from rhizosphere soil of Alhagi.</title>
        <authorList>
            <person name="Liu Y."/>
        </authorList>
    </citation>
    <scope>NUCLEOTIDE SEQUENCE [LARGE SCALE GENOMIC DNA]</scope>
    <source>
        <strain evidence="9 10">T22</strain>
    </source>
</reference>
<evidence type="ECO:0000313" key="10">
    <source>
        <dbReference type="Proteomes" id="UP000246099"/>
    </source>
</evidence>
<dbReference type="InterPro" id="IPR013324">
    <property type="entry name" value="RNA_pol_sigma_r3/r4-like"/>
</dbReference>
<evidence type="ECO:0000256" key="5">
    <source>
        <dbReference type="ARBA" id="ARBA00023163"/>
    </source>
</evidence>
<dbReference type="InterPro" id="IPR014284">
    <property type="entry name" value="RNA_pol_sigma-70_dom"/>
</dbReference>
<keyword evidence="4 6" id="KW-0238">DNA-binding</keyword>
<evidence type="ECO:0000256" key="3">
    <source>
        <dbReference type="ARBA" id="ARBA00023082"/>
    </source>
</evidence>
<dbReference type="CDD" id="cd06171">
    <property type="entry name" value="Sigma70_r4"/>
    <property type="match status" value="1"/>
</dbReference>
<dbReference type="RefSeq" id="WP_119075552.1">
    <property type="nucleotide sequence ID" value="NZ_CP029600.1"/>
</dbReference>
<proteinExistence type="inferred from homology"/>
<accession>A0ABN5LLT8</accession>
<evidence type="ECO:0000259" key="7">
    <source>
        <dbReference type="Pfam" id="PF04542"/>
    </source>
</evidence>
<dbReference type="Gene3D" id="1.10.10.10">
    <property type="entry name" value="Winged helix-like DNA-binding domain superfamily/Winged helix DNA-binding domain"/>
    <property type="match status" value="1"/>
</dbReference>
<keyword evidence="3 6" id="KW-0731">Sigma factor</keyword>
<gene>
    <name evidence="9" type="ORF">DLD77_00495</name>
</gene>
<evidence type="ECO:0000256" key="4">
    <source>
        <dbReference type="ARBA" id="ARBA00023125"/>
    </source>
</evidence>
<protein>
    <recommendedName>
        <fullName evidence="6">RNA polymerase sigma factor</fullName>
    </recommendedName>
</protein>
<dbReference type="EMBL" id="CP029600">
    <property type="protein sequence ID" value="AWO00292.1"/>
    <property type="molecule type" value="Genomic_DNA"/>
</dbReference>
<dbReference type="Gene3D" id="1.10.1740.10">
    <property type="match status" value="1"/>
</dbReference>
<evidence type="ECO:0000256" key="2">
    <source>
        <dbReference type="ARBA" id="ARBA00023015"/>
    </source>
</evidence>
<dbReference type="PANTHER" id="PTHR43133:SF46">
    <property type="entry name" value="RNA POLYMERASE SIGMA-70 FACTOR ECF SUBFAMILY"/>
    <property type="match status" value="1"/>
</dbReference>
<dbReference type="SUPFAM" id="SSF88946">
    <property type="entry name" value="Sigma2 domain of RNA polymerase sigma factors"/>
    <property type="match status" value="1"/>
</dbReference>